<dbReference type="Proteomes" id="UP000642920">
    <property type="component" value="Unassembled WGS sequence"/>
</dbReference>
<evidence type="ECO:0000313" key="1">
    <source>
        <dbReference type="EMBL" id="MBL0767092.1"/>
    </source>
</evidence>
<sequence length="481" mass="54552">MFINSSDNSSLYKELAQAVIGENAEMIDKINVFKAFHNIQRTKLHNVGLRLFLGKDIRFRMSVGSDVGEALGIAERQKGEKAFVVGVGYENGEPVNIGCSYKGRIWTKLAGDIGHYKKWCTNLGAKLANDQLDPNQILRETLIPKLVIERPAIFPVWIDWDVDMYMSHESRFRFLVDGSLYDMANCELALTNPSDEGNITFALVTEHTSAEFEVVLFENTETDTAYPDFKIVQKTKANIEVEYGSNRVVANKFFEEFVPTVWFADGSSLTGNVFYNLKQIIAPYPKENIIAWDWTGVDISKEAQKVDPKVTNSIQFKVIQDLKKEDFDIIYDDDYSGEIADVLALKLYDDRLEVKMYHLKFAVDGKASNNIKNLYEVCGQAQKSVHWKHKEGRDFISHLLRREPKTRKGASCSRLEKGTLDDLENLLSIVKQQIPVKYEIYIVQPGISKTNVTDDILTLLGVTENYIKEIGGITTKVIANK</sequence>
<protein>
    <submittedName>
        <fullName evidence="1">Uncharacterized protein</fullName>
    </submittedName>
</protein>
<name>A0A937AAX5_9BACT</name>
<dbReference type="AlphaFoldDB" id="A0A937AAX5"/>
<comment type="caution">
    <text evidence="1">The sequence shown here is derived from an EMBL/GenBank/DDBJ whole genome shotgun (WGS) entry which is preliminary data.</text>
</comment>
<organism evidence="1 2">
    <name type="scientific">Marivirga atlantica</name>
    <dbReference type="NCBI Taxonomy" id="1548457"/>
    <lineage>
        <taxon>Bacteria</taxon>
        <taxon>Pseudomonadati</taxon>
        <taxon>Bacteroidota</taxon>
        <taxon>Cytophagia</taxon>
        <taxon>Cytophagales</taxon>
        <taxon>Marivirgaceae</taxon>
        <taxon>Marivirga</taxon>
    </lineage>
</organism>
<evidence type="ECO:0000313" key="2">
    <source>
        <dbReference type="Proteomes" id="UP000642920"/>
    </source>
</evidence>
<accession>A0A937AAX5</accession>
<dbReference type="EMBL" id="JAERQG010000006">
    <property type="protein sequence ID" value="MBL0767092.1"/>
    <property type="molecule type" value="Genomic_DNA"/>
</dbReference>
<keyword evidence="2" id="KW-1185">Reference proteome</keyword>
<reference evidence="1" key="1">
    <citation type="submission" date="2021-01" db="EMBL/GenBank/DDBJ databases">
        <title>Marivirga sp. nov., isolated from intertidal surface sediments.</title>
        <authorList>
            <person name="Zhang M."/>
        </authorList>
    </citation>
    <scope>NUCLEOTIDE SEQUENCE</scope>
    <source>
        <strain evidence="1">SM1354</strain>
    </source>
</reference>
<proteinExistence type="predicted"/>
<gene>
    <name evidence="1" type="ORF">JKP34_17635</name>
</gene>